<sequence>MKREAELLLAAICAHPDDDVPRLIYADHWEENGESAYAAFIRQQIASSRLPPWHRTNILTRWHFHGREHTSPFRRHLPDLTGTPAVWGKNPWRRGLAGCLSLPSLAMWEEVEARLWQRAPIEELRLGAAWTYDQLRRWAASPLLAGVRSLILDCNPIDPLRAIRTTSQANRLRSLRFLRSSGAGLTVALEEFLQSPIGRQITELHFHVGDPAYVPYLLDVLALAPPLQALTLDNVGLQFHHLRQLLSLPALQTVESLDLSRNPLGSAAMSVLLAHWPPSLQVLKLERIASGVSPMEGTRQSDEIPNSPVSRPLALLDISQNTFLTMDFLAFLQHSLLEKLQSLRMRHCFRVLDAVPLWRFRFWAQLVELDLRDNVEDTVSPLCRRQCLPPASLAALVLTGAHLSARRCRQLRRKFRGSLILT</sequence>
<dbReference type="NCBIfam" id="TIGR02996">
    <property type="entry name" value="rpt_mate_G_obs"/>
    <property type="match status" value="1"/>
</dbReference>
<name>A0A7V9AAE3_9BACT</name>
<evidence type="ECO:0000313" key="2">
    <source>
        <dbReference type="Proteomes" id="UP000542342"/>
    </source>
</evidence>
<proteinExistence type="predicted"/>
<dbReference type="Proteomes" id="UP000542342">
    <property type="component" value="Unassembled WGS sequence"/>
</dbReference>
<reference evidence="1 2" key="1">
    <citation type="submission" date="2020-07" db="EMBL/GenBank/DDBJ databases">
        <title>Thermogemmata thermophila gen. nov., sp. nov., a novel moderate thermophilic planctomycete from a Kamchatka hot spring.</title>
        <authorList>
            <person name="Elcheninov A.G."/>
            <person name="Podosokorskaya O.A."/>
            <person name="Kovaleva O.L."/>
            <person name="Novikov A."/>
            <person name="Bonch-Osmolovskaya E.A."/>
            <person name="Toshchakov S.V."/>
            <person name="Kublanov I.V."/>
        </authorList>
    </citation>
    <scope>NUCLEOTIDE SEQUENCE [LARGE SCALE GENOMIC DNA]</scope>
    <source>
        <strain evidence="1 2">2918</strain>
    </source>
</reference>
<dbReference type="InterPro" id="IPR014338">
    <property type="entry name" value="CHP02996_rpt-companion-dom"/>
</dbReference>
<dbReference type="InterPro" id="IPR032675">
    <property type="entry name" value="LRR_dom_sf"/>
</dbReference>
<organism evidence="1 2">
    <name type="scientific">Thermogemmata fonticola</name>
    <dbReference type="NCBI Taxonomy" id="2755323"/>
    <lineage>
        <taxon>Bacteria</taxon>
        <taxon>Pseudomonadati</taxon>
        <taxon>Planctomycetota</taxon>
        <taxon>Planctomycetia</taxon>
        <taxon>Gemmatales</taxon>
        <taxon>Gemmataceae</taxon>
        <taxon>Thermogemmata</taxon>
    </lineage>
</organism>
<dbReference type="EMBL" id="JACEFB010000001">
    <property type="protein sequence ID" value="MBA2224814.1"/>
    <property type="molecule type" value="Genomic_DNA"/>
</dbReference>
<gene>
    <name evidence="1" type="ORF">H0921_01405</name>
</gene>
<dbReference type="SUPFAM" id="SSF52047">
    <property type="entry name" value="RNI-like"/>
    <property type="match status" value="1"/>
</dbReference>
<dbReference type="Gene3D" id="3.80.10.10">
    <property type="entry name" value="Ribonuclease Inhibitor"/>
    <property type="match status" value="1"/>
</dbReference>
<keyword evidence="2" id="KW-1185">Reference proteome</keyword>
<evidence type="ECO:0000313" key="1">
    <source>
        <dbReference type="EMBL" id="MBA2224814.1"/>
    </source>
</evidence>
<dbReference type="RefSeq" id="WP_194536232.1">
    <property type="nucleotide sequence ID" value="NZ_JACEFB010000001.1"/>
</dbReference>
<dbReference type="AlphaFoldDB" id="A0A7V9AAE3"/>
<accession>A0A7V9AAE3</accession>
<protein>
    <submittedName>
        <fullName evidence="1">TIGR02996 domain-containing protein</fullName>
    </submittedName>
</protein>
<comment type="caution">
    <text evidence="1">The sequence shown here is derived from an EMBL/GenBank/DDBJ whole genome shotgun (WGS) entry which is preliminary data.</text>
</comment>